<sequence length="235" mass="25600">MEKPVKHIPNIDSTLRSRDSIISMPKVISKASGFMIKGRRIKSILYSNDVTVISNTNADAILNVYPFTADMAILESILNVARMPVLAGIGGGLTSGIRCATNGMTADQKGASAVVLNGPVDEKTIKLVDSYIDVPIIYTVLDYERDLVSLHKMGVDIFNVAGGKDTAKLVRHVKSFFPVDEYPDVAIIASGGKNEESILETIEAGANAITVTGYGLAEELFHKKMQHYREDHELY</sequence>
<dbReference type="AlphaFoldDB" id="A0A1E8GM99"/>
<proteinExistence type="predicted"/>
<dbReference type="SUPFAM" id="SSF51412">
    <property type="entry name" value="Inosine monophosphate dehydrogenase (IMPDH)"/>
    <property type="match status" value="1"/>
</dbReference>
<evidence type="ECO:0000313" key="2">
    <source>
        <dbReference type="Proteomes" id="UP000178622"/>
    </source>
</evidence>
<dbReference type="InterPro" id="IPR013785">
    <property type="entry name" value="Aldolase_TIM"/>
</dbReference>
<protein>
    <submittedName>
        <fullName evidence="1">Hydrolase</fullName>
    </submittedName>
</protein>
<dbReference type="Gene3D" id="3.20.20.70">
    <property type="entry name" value="Aldolase class I"/>
    <property type="match status" value="1"/>
</dbReference>
<accession>A0A1E8GM99</accession>
<dbReference type="EMBL" id="MKIR01000012">
    <property type="protein sequence ID" value="OFI49375.1"/>
    <property type="molecule type" value="Genomic_DNA"/>
</dbReference>
<organism evidence="1 2">
    <name type="scientific">Floricoccus tropicus</name>
    <dbReference type="NCBI Taxonomy" id="1859473"/>
    <lineage>
        <taxon>Bacteria</taxon>
        <taxon>Bacillati</taxon>
        <taxon>Bacillota</taxon>
        <taxon>Bacilli</taxon>
        <taxon>Lactobacillales</taxon>
        <taxon>Streptococcaceae</taxon>
        <taxon>Floricoccus</taxon>
    </lineage>
</organism>
<name>A0A1E8GM99_9LACT</name>
<dbReference type="OrthoDB" id="1092608at2"/>
<reference evidence="2" key="1">
    <citation type="submission" date="2016-09" db="EMBL/GenBank/DDBJ databases">
        <title>Draft genome sequence of a novel species of the family Streptococcaceae isolated from flowers.</title>
        <authorList>
            <person name="Chuah L.-O."/>
            <person name="Yap K.-P."/>
            <person name="Thong K.L."/>
            <person name="Liong M.T."/>
            <person name="Ahmad R."/>
            <person name="Rusul G."/>
        </authorList>
    </citation>
    <scope>NUCLEOTIDE SEQUENCE [LARGE SCALE GENOMIC DNA]</scope>
    <source>
        <strain evidence="2">DF1</strain>
    </source>
</reference>
<dbReference type="Proteomes" id="UP000178622">
    <property type="component" value="Unassembled WGS sequence"/>
</dbReference>
<evidence type="ECO:0000313" key="1">
    <source>
        <dbReference type="EMBL" id="OFI49375.1"/>
    </source>
</evidence>
<keyword evidence="2" id="KW-1185">Reference proteome</keyword>
<dbReference type="STRING" id="1859473.BG261_01980"/>
<gene>
    <name evidence="1" type="ORF">BG261_01980</name>
</gene>
<comment type="caution">
    <text evidence="1">The sequence shown here is derived from an EMBL/GenBank/DDBJ whole genome shotgun (WGS) entry which is preliminary data.</text>
</comment>
<dbReference type="GO" id="GO:0016787">
    <property type="term" value="F:hydrolase activity"/>
    <property type="evidence" value="ECO:0007669"/>
    <property type="project" value="UniProtKB-KW"/>
</dbReference>
<dbReference type="RefSeq" id="WP_070791897.1">
    <property type="nucleotide sequence ID" value="NZ_MKIR01000012.1"/>
</dbReference>
<keyword evidence="1" id="KW-0378">Hydrolase</keyword>